<dbReference type="EMBL" id="CP150484">
    <property type="protein sequence ID" value="WYW16305.1"/>
    <property type="molecule type" value="Genomic_DNA"/>
</dbReference>
<keyword evidence="1" id="KW-0808">Transferase</keyword>
<proteinExistence type="predicted"/>
<evidence type="ECO:0000313" key="2">
    <source>
        <dbReference type="Proteomes" id="UP001456344"/>
    </source>
</evidence>
<sequence>MTMTPGRAPLVVASNRGPVELRVDEDGRVVENRGGGGLIGVLGPALASRNGTWVAAALTEEDRRAARTRESGTVVELPEGAVRLRSLDLDRQDYDGYYRDISNGLLWFLHHQMLDPAREPVIDAGLRESWRAFRRINARFASACASEVAPSGRVLLQDYHLSLAPRQLRTARPDVGIAHFTMIPWADPATFRALPPDLATELLDGMLGADLLAFLVPRWAEAFVATCEAAGYPVDRGRATVTDRDGRRVGICCLPVGVDPDRLRQASAGAPAEAHRRELRRLVGDRRLVVRVDRMEPSKNLLRGLDGFAELIGRDPSRRERVVHYVLAYSSRQGVPAYQAYDREVRRRVQLINERFGTPDWQPVVLETRNDFERGLAALTLADVLVVNAVRDGMNLVAKEGPVVSRRDLALVLSTEVGAADELGDAAIMVHPFDVSALADGIAAGLDMPRAERSERLTRLRKAAGALPPRQWLAQAVHELDQRLARTEDPRTDQESESTGNRPHLA</sequence>
<evidence type="ECO:0000313" key="1">
    <source>
        <dbReference type="EMBL" id="WYW16305.1"/>
    </source>
</evidence>
<protein>
    <submittedName>
        <fullName evidence="1">Trehalose-6-phosphate synthase</fullName>
        <ecNumber evidence="1">2.4.1.15</ecNumber>
    </submittedName>
</protein>
<name>A0ACD5BA83_9PSEU</name>
<accession>A0ACD5BA83</accession>
<reference evidence="1" key="1">
    <citation type="submission" date="2023-10" db="EMBL/GenBank/DDBJ databases">
        <title>Whole genome sequencing of actinobacterial strain Amycolatopsis sp. (BCA-696) identifies the underlying plant growth-promoting genes.</title>
        <authorList>
            <person name="Gandham P."/>
            <person name="Vadla N."/>
            <person name="Saji A."/>
            <person name="Srinivas V."/>
            <person name="Ruperao P."/>
            <person name="Selvanayagam S."/>
            <person name="Saxena R.K."/>
            <person name="Rathore A."/>
            <person name="Gopalakrishnan S."/>
            <person name="Thakur V."/>
        </authorList>
    </citation>
    <scope>NUCLEOTIDE SEQUENCE</scope>
    <source>
        <strain evidence="1">BCA-696</strain>
    </source>
</reference>
<gene>
    <name evidence="1" type="ORF">LCL61_12170</name>
</gene>
<organism evidence="1 2">
    <name type="scientific">Amycolatopsis coloradensis</name>
    <dbReference type="NCBI Taxonomy" id="76021"/>
    <lineage>
        <taxon>Bacteria</taxon>
        <taxon>Bacillati</taxon>
        <taxon>Actinomycetota</taxon>
        <taxon>Actinomycetes</taxon>
        <taxon>Pseudonocardiales</taxon>
        <taxon>Pseudonocardiaceae</taxon>
        <taxon>Amycolatopsis</taxon>
    </lineage>
</organism>
<keyword evidence="2" id="KW-1185">Reference proteome</keyword>
<dbReference type="Proteomes" id="UP001456344">
    <property type="component" value="Chromosome"/>
</dbReference>
<keyword evidence="1" id="KW-0328">Glycosyltransferase</keyword>
<dbReference type="EC" id="2.4.1.15" evidence="1"/>